<dbReference type="EMBL" id="QOWE01000023">
    <property type="protein sequence ID" value="RCR66925.1"/>
    <property type="molecule type" value="Genomic_DNA"/>
</dbReference>
<dbReference type="OrthoDB" id="1122968at2"/>
<keyword evidence="2" id="KW-1185">Reference proteome</keyword>
<reference evidence="1 2" key="1">
    <citation type="submission" date="2018-07" db="EMBL/GenBank/DDBJ databases">
        <title>Genome analysis of Larkinella rosea.</title>
        <authorList>
            <person name="Zhou Z."/>
            <person name="Wang G."/>
        </authorList>
    </citation>
    <scope>NUCLEOTIDE SEQUENCE [LARGE SCALE GENOMIC DNA]</scope>
    <source>
        <strain evidence="2">zzj9</strain>
    </source>
</reference>
<sequence>MVIERQNNEIGIRLNSSLIDMEEVQKFVNYFRFLESNATNQGTKEQAAELAREVDTKWWKENRYRFILENVKPA</sequence>
<organism evidence="1 2">
    <name type="scientific">Larkinella punicea</name>
    <dbReference type="NCBI Taxonomy" id="2315727"/>
    <lineage>
        <taxon>Bacteria</taxon>
        <taxon>Pseudomonadati</taxon>
        <taxon>Bacteroidota</taxon>
        <taxon>Cytophagia</taxon>
        <taxon>Cytophagales</taxon>
        <taxon>Spirosomataceae</taxon>
        <taxon>Larkinella</taxon>
    </lineage>
</organism>
<accession>A0A368JI11</accession>
<comment type="caution">
    <text evidence="1">The sequence shown here is derived from an EMBL/GenBank/DDBJ whole genome shotgun (WGS) entry which is preliminary data.</text>
</comment>
<evidence type="ECO:0000313" key="1">
    <source>
        <dbReference type="EMBL" id="RCR66925.1"/>
    </source>
</evidence>
<protein>
    <submittedName>
        <fullName evidence="1">Uncharacterized protein</fullName>
    </submittedName>
</protein>
<name>A0A368JI11_9BACT</name>
<evidence type="ECO:0000313" key="2">
    <source>
        <dbReference type="Proteomes" id="UP000253383"/>
    </source>
</evidence>
<gene>
    <name evidence="1" type="ORF">DUE52_24305</name>
</gene>
<dbReference type="RefSeq" id="WP_114408672.1">
    <property type="nucleotide sequence ID" value="NZ_QOWE01000023.1"/>
</dbReference>
<dbReference type="Proteomes" id="UP000253383">
    <property type="component" value="Unassembled WGS sequence"/>
</dbReference>
<proteinExistence type="predicted"/>
<dbReference type="AlphaFoldDB" id="A0A368JI11"/>